<feature type="signal peptide" evidence="1">
    <location>
        <begin position="1"/>
        <end position="36"/>
    </location>
</feature>
<evidence type="ECO:0000313" key="2">
    <source>
        <dbReference type="EMBL" id="ABA05582.1"/>
    </source>
</evidence>
<evidence type="ECO:0000256" key="1">
    <source>
        <dbReference type="SAM" id="SignalP"/>
    </source>
</evidence>
<name>Q3SQ59_NITWN</name>
<proteinExistence type="predicted"/>
<gene>
    <name evidence="2" type="ordered locus">Nwi_2328</name>
</gene>
<evidence type="ECO:0000313" key="3">
    <source>
        <dbReference type="Proteomes" id="UP000002531"/>
    </source>
</evidence>
<dbReference type="HOGENOM" id="CLU_2437843_0_0_5"/>
<keyword evidence="3" id="KW-1185">Reference proteome</keyword>
<sequence length="90" mass="9481">MRQKHKWQTWIGVVTAFAFALQAFLAAAVSTQMAVAAPVDSFAICHSIADPADSRHPPSGTAHGAHHPCIVCSFASAGGLAPSLVRRQMN</sequence>
<keyword evidence="1" id="KW-0732">Signal</keyword>
<protein>
    <recommendedName>
        <fullName evidence="4">DUF2946 domain-containing protein</fullName>
    </recommendedName>
</protein>
<reference evidence="2 3" key="1">
    <citation type="journal article" date="2006" name="Appl. Environ. Microbiol.">
        <title>Genome sequence of the chemolithoautotrophic nitrite-oxidizing bacterium Nitrobacter winogradskyi Nb-255.</title>
        <authorList>
            <person name="Starkenburg S.R."/>
            <person name="Chain P.S."/>
            <person name="Sayavedra-Soto L.A."/>
            <person name="Hauser L."/>
            <person name="Land M.L."/>
            <person name="Larimer F.W."/>
            <person name="Malfatti S.A."/>
            <person name="Klotz M.G."/>
            <person name="Bottomley P.J."/>
            <person name="Arp D.J."/>
            <person name="Hickey W.J."/>
        </authorList>
    </citation>
    <scope>NUCLEOTIDE SEQUENCE [LARGE SCALE GENOMIC DNA]</scope>
    <source>
        <strain evidence="3">ATCC 25391 / DSM 10237 / CIP 104748 / NCIMB 11846 / Nb-255</strain>
    </source>
</reference>
<dbReference type="EMBL" id="CP000115">
    <property type="protein sequence ID" value="ABA05582.1"/>
    <property type="molecule type" value="Genomic_DNA"/>
</dbReference>
<dbReference type="KEGG" id="nwi:Nwi_2328"/>
<dbReference type="AlphaFoldDB" id="Q3SQ59"/>
<organism evidence="2 3">
    <name type="scientific">Nitrobacter winogradskyi (strain ATCC 25391 / DSM 10237 / CIP 104748 / NCIMB 11846 / Nb-255)</name>
    <dbReference type="NCBI Taxonomy" id="323098"/>
    <lineage>
        <taxon>Bacteria</taxon>
        <taxon>Pseudomonadati</taxon>
        <taxon>Pseudomonadota</taxon>
        <taxon>Alphaproteobacteria</taxon>
        <taxon>Hyphomicrobiales</taxon>
        <taxon>Nitrobacteraceae</taxon>
        <taxon>Nitrobacter</taxon>
    </lineage>
</organism>
<dbReference type="Proteomes" id="UP000002531">
    <property type="component" value="Chromosome"/>
</dbReference>
<accession>Q3SQ59</accession>
<evidence type="ECO:0008006" key="4">
    <source>
        <dbReference type="Google" id="ProtNLM"/>
    </source>
</evidence>
<feature type="chain" id="PRO_5004229255" description="DUF2946 domain-containing protein" evidence="1">
    <location>
        <begin position="37"/>
        <end position="90"/>
    </location>
</feature>